<dbReference type="KEGG" id="pif:PITG_02939"/>
<dbReference type="HOGENOM" id="CLU_039184_4_1_1"/>
<keyword evidence="2" id="KW-1185">Reference proteome</keyword>
<gene>
    <name evidence="1" type="ORF">PITG_02939</name>
</gene>
<dbReference type="eggNOG" id="KOG4754">
    <property type="taxonomic scope" value="Eukaryota"/>
</dbReference>
<dbReference type="GO" id="GO:0005737">
    <property type="term" value="C:cytoplasm"/>
    <property type="evidence" value="ECO:0007669"/>
    <property type="project" value="TreeGrafter"/>
</dbReference>
<dbReference type="VEuPathDB" id="FungiDB:PITG_02939"/>
<dbReference type="GO" id="GO:0016791">
    <property type="term" value="F:phosphatase activity"/>
    <property type="evidence" value="ECO:0007669"/>
    <property type="project" value="TreeGrafter"/>
</dbReference>
<dbReference type="InterPro" id="IPR050275">
    <property type="entry name" value="PGM_Phosphatase"/>
</dbReference>
<name>D0MXJ4_PHYIT</name>
<accession>D0MXJ4</accession>
<dbReference type="OrthoDB" id="496981at2759"/>
<protein>
    <submittedName>
        <fullName evidence="1">Phosphoglycerate mutase family</fullName>
    </submittedName>
</protein>
<dbReference type="PANTHER" id="PTHR48100:SF1">
    <property type="entry name" value="HISTIDINE PHOSPHATASE FAMILY PROTEIN-RELATED"/>
    <property type="match status" value="1"/>
</dbReference>
<evidence type="ECO:0000313" key="1">
    <source>
        <dbReference type="EMBL" id="EEY64357.1"/>
    </source>
</evidence>
<organism evidence="1 2">
    <name type="scientific">Phytophthora infestans (strain T30-4)</name>
    <name type="common">Potato late blight agent</name>
    <dbReference type="NCBI Taxonomy" id="403677"/>
    <lineage>
        <taxon>Eukaryota</taxon>
        <taxon>Sar</taxon>
        <taxon>Stramenopiles</taxon>
        <taxon>Oomycota</taxon>
        <taxon>Peronosporomycetes</taxon>
        <taxon>Peronosporales</taxon>
        <taxon>Peronosporaceae</taxon>
        <taxon>Phytophthora</taxon>
    </lineage>
</organism>
<evidence type="ECO:0000313" key="2">
    <source>
        <dbReference type="Proteomes" id="UP000006643"/>
    </source>
</evidence>
<dbReference type="SUPFAM" id="SSF53254">
    <property type="entry name" value="Phosphoglycerate mutase-like"/>
    <property type="match status" value="1"/>
</dbReference>
<dbReference type="Gene3D" id="3.40.50.1240">
    <property type="entry name" value="Phosphoglycerate mutase-like"/>
    <property type="match status" value="2"/>
</dbReference>
<dbReference type="GeneID" id="9477007"/>
<dbReference type="RefSeq" id="XP_002907793.1">
    <property type="nucleotide sequence ID" value="XM_002907747.1"/>
</dbReference>
<sequence>MVPASWSEFQQKLAQLEKEKQPDEQVKVVYFLRHAEGTHNEAHSKYGSPRWENEFARTETFLDAPLTAFGVKDAQSKGPPSVQMEMDLGMPSIEMVVSITCIESCRETFDCHTCNKRRPLSELKRRFPDVDFSRMKDEDDQLWSPTHRETTEEIQKRALGFLIELFREVPERYVVVAAHLSIIEAIYAVTLGTQVRPSNCEVVPIVLEALSN</sequence>
<dbReference type="InterPro" id="IPR029033">
    <property type="entry name" value="His_PPase_superfam"/>
</dbReference>
<reference evidence="2" key="1">
    <citation type="journal article" date="2009" name="Nature">
        <title>Genome sequence and analysis of the Irish potato famine pathogen Phytophthora infestans.</title>
        <authorList>
            <consortium name="The Broad Institute Genome Sequencing Platform"/>
            <person name="Haas B.J."/>
            <person name="Kamoun S."/>
            <person name="Zody M.C."/>
            <person name="Jiang R.H."/>
            <person name="Handsaker R.E."/>
            <person name="Cano L.M."/>
            <person name="Grabherr M."/>
            <person name="Kodira C.D."/>
            <person name="Raffaele S."/>
            <person name="Torto-Alalibo T."/>
            <person name="Bozkurt T.O."/>
            <person name="Ah-Fong A.M."/>
            <person name="Alvarado L."/>
            <person name="Anderson V.L."/>
            <person name="Armstrong M.R."/>
            <person name="Avrova A."/>
            <person name="Baxter L."/>
            <person name="Beynon J."/>
            <person name="Boevink P.C."/>
            <person name="Bollmann S.R."/>
            <person name="Bos J.I."/>
            <person name="Bulone V."/>
            <person name="Cai G."/>
            <person name="Cakir C."/>
            <person name="Carrington J.C."/>
            <person name="Chawner M."/>
            <person name="Conti L."/>
            <person name="Costanzo S."/>
            <person name="Ewan R."/>
            <person name="Fahlgren N."/>
            <person name="Fischbach M.A."/>
            <person name="Fugelstad J."/>
            <person name="Gilroy E.M."/>
            <person name="Gnerre S."/>
            <person name="Green P.J."/>
            <person name="Grenville-Briggs L.J."/>
            <person name="Griffith J."/>
            <person name="Grunwald N.J."/>
            <person name="Horn K."/>
            <person name="Horner N.R."/>
            <person name="Hu C.H."/>
            <person name="Huitema E."/>
            <person name="Jeong D.H."/>
            <person name="Jones A.M."/>
            <person name="Jones J.D."/>
            <person name="Jones R.W."/>
            <person name="Karlsson E.K."/>
            <person name="Kunjeti S.G."/>
            <person name="Lamour K."/>
            <person name="Liu Z."/>
            <person name="Ma L."/>
            <person name="Maclean D."/>
            <person name="Chibucos M.C."/>
            <person name="McDonald H."/>
            <person name="McWalters J."/>
            <person name="Meijer H.J."/>
            <person name="Morgan W."/>
            <person name="Morris P.F."/>
            <person name="Munro C.A."/>
            <person name="O'Neill K."/>
            <person name="Ospina-Giraldo M."/>
            <person name="Pinzon A."/>
            <person name="Pritchard L."/>
            <person name="Ramsahoye B."/>
            <person name="Ren Q."/>
            <person name="Restrepo S."/>
            <person name="Roy S."/>
            <person name="Sadanandom A."/>
            <person name="Savidor A."/>
            <person name="Schornack S."/>
            <person name="Schwartz D.C."/>
            <person name="Schumann U.D."/>
            <person name="Schwessinger B."/>
            <person name="Seyer L."/>
            <person name="Sharpe T."/>
            <person name="Silvar C."/>
            <person name="Song J."/>
            <person name="Studholme D.J."/>
            <person name="Sykes S."/>
            <person name="Thines M."/>
            <person name="van de Vondervoort P.J."/>
            <person name="Phuntumart V."/>
            <person name="Wawra S."/>
            <person name="Weide R."/>
            <person name="Win J."/>
            <person name="Young C."/>
            <person name="Zhou S."/>
            <person name="Fry W."/>
            <person name="Meyers B.C."/>
            <person name="van West P."/>
            <person name="Ristaino J."/>
            <person name="Govers F."/>
            <person name="Birch P.R."/>
            <person name="Whisson S.C."/>
            <person name="Judelson H.S."/>
            <person name="Nusbaum C."/>
        </authorList>
    </citation>
    <scope>NUCLEOTIDE SEQUENCE [LARGE SCALE GENOMIC DNA]</scope>
    <source>
        <strain evidence="2">T30-4</strain>
    </source>
</reference>
<dbReference type="OMA" id="RETFDCH"/>
<dbReference type="Proteomes" id="UP000006643">
    <property type="component" value="Unassembled WGS sequence"/>
</dbReference>
<dbReference type="InParanoid" id="D0MXJ4"/>
<dbReference type="EMBL" id="DS028120">
    <property type="protein sequence ID" value="EEY64357.1"/>
    <property type="molecule type" value="Genomic_DNA"/>
</dbReference>
<dbReference type="PANTHER" id="PTHR48100">
    <property type="entry name" value="BROAD-SPECIFICITY PHOSPHATASE YOR283W-RELATED"/>
    <property type="match status" value="1"/>
</dbReference>
<proteinExistence type="predicted"/>
<dbReference type="AlphaFoldDB" id="D0MXJ4"/>